<reference evidence="1" key="1">
    <citation type="submission" date="2023-03" db="EMBL/GenBank/DDBJ databases">
        <title>Mating type loci evolution in Malassezia.</title>
        <authorList>
            <person name="Coelho M.A."/>
        </authorList>
    </citation>
    <scope>NUCLEOTIDE SEQUENCE</scope>
    <source>
        <strain evidence="1">CBS 7876</strain>
    </source>
</reference>
<dbReference type="EMBL" id="CP119935">
    <property type="protein sequence ID" value="WFD02555.1"/>
    <property type="molecule type" value="Genomic_DNA"/>
</dbReference>
<dbReference type="Proteomes" id="UP001214603">
    <property type="component" value="Chromosome 2"/>
</dbReference>
<evidence type="ECO:0000313" key="1">
    <source>
        <dbReference type="EMBL" id="WFD02555.1"/>
    </source>
</evidence>
<evidence type="ECO:0000313" key="2">
    <source>
        <dbReference type="Proteomes" id="UP001214603"/>
    </source>
</evidence>
<keyword evidence="2" id="KW-1185">Reference proteome</keyword>
<protein>
    <submittedName>
        <fullName evidence="1">Uncharacterized protein</fullName>
    </submittedName>
</protein>
<accession>A0AAF0IRG3</accession>
<dbReference type="AlphaFoldDB" id="A0AAF0IRG3"/>
<sequence length="411" mass="44979">MLETIHGGSCAGLARPPRLPMSVLKEVALDVVACDPHPRRAAARLARTCRAWLVALYGQVLLPDLVLRGEAALRHFCFSITRNVLGLGSLVARHTHTLSVLQDAHGGAPEALFDGVARTRRFGLETAELLRMALRRCSALRRLRIQCEPLALDLRDGAGGLIASRAALHELVCLQSPWAGDAIDAVWRAGTPHAPWRALSHIQLHGPRSRLSVRTADALAELPALTHLALIMPSFVGAHGTRSAEPVLAAIVERLPHLAQLLIVGHDEEHWVGATRHLRAALERLHVRCPTQRLELTLVTAHVPRDESDPMQRAHPGQYSDWMLRRALHDEHWHFGPATDDMPYVVETWTVPYAPPTAPSDTALAPPPDEEMMEANMLADELWFDAQEAVALASPGASPPSPEVWGIDNLA</sequence>
<organism evidence="1 2">
    <name type="scientific">Malassezia obtusa</name>
    <dbReference type="NCBI Taxonomy" id="76774"/>
    <lineage>
        <taxon>Eukaryota</taxon>
        <taxon>Fungi</taxon>
        <taxon>Dikarya</taxon>
        <taxon>Basidiomycota</taxon>
        <taxon>Ustilaginomycotina</taxon>
        <taxon>Malasseziomycetes</taxon>
        <taxon>Malasseziales</taxon>
        <taxon>Malasseziaceae</taxon>
        <taxon>Malassezia</taxon>
    </lineage>
</organism>
<gene>
    <name evidence="1" type="ORF">MOBT1_001239</name>
</gene>
<proteinExistence type="predicted"/>
<name>A0AAF0IRG3_9BASI</name>